<feature type="domain" description="FERM" evidence="2">
    <location>
        <begin position="679"/>
        <end position="974"/>
    </location>
</feature>
<dbReference type="PROSITE" id="PS50057">
    <property type="entry name" value="FERM_3"/>
    <property type="match status" value="2"/>
</dbReference>
<dbReference type="SUPFAM" id="SSF54236">
    <property type="entry name" value="Ubiquitin-like"/>
    <property type="match status" value="1"/>
</dbReference>
<dbReference type="EMBL" id="MDYQ01000257">
    <property type="protein sequence ID" value="PRP77561.1"/>
    <property type="molecule type" value="Genomic_DNA"/>
</dbReference>
<dbReference type="PANTHER" id="PTHR19981">
    <property type="entry name" value="TALIN"/>
    <property type="match status" value="1"/>
</dbReference>
<feature type="domain" description="FERM" evidence="2">
    <location>
        <begin position="149"/>
        <end position="443"/>
    </location>
</feature>
<dbReference type="Pfam" id="PF02174">
    <property type="entry name" value="IRS"/>
    <property type="match status" value="1"/>
</dbReference>
<dbReference type="FunCoup" id="A0A2P6N0T7">
    <property type="interactions" value="22"/>
</dbReference>
<reference evidence="3 4" key="1">
    <citation type="journal article" date="2018" name="Genome Biol. Evol.">
        <title>Multiple Roots of Fruiting Body Formation in Amoebozoa.</title>
        <authorList>
            <person name="Hillmann F."/>
            <person name="Forbes G."/>
            <person name="Novohradska S."/>
            <person name="Ferling I."/>
            <person name="Riege K."/>
            <person name="Groth M."/>
            <person name="Westermann M."/>
            <person name="Marz M."/>
            <person name="Spaller T."/>
            <person name="Winckler T."/>
            <person name="Schaap P."/>
            <person name="Glockner G."/>
        </authorList>
    </citation>
    <scope>NUCLEOTIDE SEQUENCE [LARGE SCALE GENOMIC DNA]</scope>
    <source>
        <strain evidence="3 4">Jena</strain>
    </source>
</reference>
<dbReference type="Proteomes" id="UP000241769">
    <property type="component" value="Unassembled WGS sequence"/>
</dbReference>
<evidence type="ECO:0000313" key="4">
    <source>
        <dbReference type="Proteomes" id="UP000241769"/>
    </source>
</evidence>
<feature type="region of interest" description="Disordered" evidence="1">
    <location>
        <begin position="516"/>
        <end position="559"/>
    </location>
</feature>
<dbReference type="Gene3D" id="2.30.29.30">
    <property type="entry name" value="Pleckstrin-homology domain (PH domain)/Phosphotyrosine-binding domain (PTB)"/>
    <property type="match status" value="2"/>
</dbReference>
<dbReference type="SMART" id="SM00295">
    <property type="entry name" value="B41"/>
    <property type="match status" value="2"/>
</dbReference>
<dbReference type="AlphaFoldDB" id="A0A2P6N0T7"/>
<dbReference type="InterPro" id="IPR014352">
    <property type="entry name" value="FERM/acyl-CoA-bd_prot_sf"/>
</dbReference>
<dbReference type="InterPro" id="IPR019749">
    <property type="entry name" value="Band_41_domain"/>
</dbReference>
<dbReference type="Gene3D" id="3.10.20.90">
    <property type="entry name" value="Phosphatidylinositol 3-kinase Catalytic Subunit, Chain A, domain 1"/>
    <property type="match status" value="3"/>
</dbReference>
<accession>A0A2P6N0T7</accession>
<feature type="compositionally biased region" description="Polar residues" evidence="1">
    <location>
        <begin position="534"/>
        <end position="548"/>
    </location>
</feature>
<dbReference type="InParanoid" id="A0A2P6N0T7"/>
<dbReference type="SUPFAM" id="SSF47031">
    <property type="entry name" value="Second domain of FERM"/>
    <property type="match status" value="2"/>
</dbReference>
<dbReference type="InterPro" id="IPR019748">
    <property type="entry name" value="FERM_central"/>
</dbReference>
<gene>
    <name evidence="3" type="ORF">PROFUN_00422</name>
</gene>
<proteinExistence type="predicted"/>
<dbReference type="PANTHER" id="PTHR19981:SF1">
    <property type="entry name" value="RHEA, ISOFORM B"/>
    <property type="match status" value="1"/>
</dbReference>
<comment type="caution">
    <text evidence="3">The sequence shown here is derived from an EMBL/GenBank/DDBJ whole genome shotgun (WGS) entry which is preliminary data.</text>
</comment>
<dbReference type="Pfam" id="PF00373">
    <property type="entry name" value="FERM_M"/>
    <property type="match status" value="2"/>
</dbReference>
<name>A0A2P6N0T7_9EUKA</name>
<dbReference type="GO" id="GO:0030036">
    <property type="term" value="P:actin cytoskeleton organization"/>
    <property type="evidence" value="ECO:0007669"/>
    <property type="project" value="TreeGrafter"/>
</dbReference>
<feature type="region of interest" description="Disordered" evidence="1">
    <location>
        <begin position="572"/>
        <end position="591"/>
    </location>
</feature>
<dbReference type="Gene3D" id="1.20.80.10">
    <property type="match status" value="2"/>
</dbReference>
<dbReference type="InterPro" id="IPR011993">
    <property type="entry name" value="PH-like_dom_sf"/>
</dbReference>
<dbReference type="GO" id="GO:0005737">
    <property type="term" value="C:cytoplasm"/>
    <property type="evidence" value="ECO:0007669"/>
    <property type="project" value="TreeGrafter"/>
</dbReference>
<dbReference type="InterPro" id="IPR032425">
    <property type="entry name" value="FERM_f0"/>
</dbReference>
<dbReference type="PROSITE" id="PS00660">
    <property type="entry name" value="FERM_1"/>
    <property type="match status" value="1"/>
</dbReference>
<dbReference type="Pfam" id="PF16511">
    <property type="entry name" value="FERM_f0"/>
    <property type="match status" value="1"/>
</dbReference>
<dbReference type="OrthoDB" id="10262320at2759"/>
<feature type="region of interest" description="Disordered" evidence="1">
    <location>
        <begin position="597"/>
        <end position="631"/>
    </location>
</feature>
<dbReference type="InterPro" id="IPR029071">
    <property type="entry name" value="Ubiquitin-like_domsf"/>
</dbReference>
<keyword evidence="4" id="KW-1185">Reference proteome</keyword>
<sequence>MEEQAVVVKTLPSLVDLCLGSVITEEGFVTLHTDAIKALPVELIQRFLSFTVKTVQSKLLTAEIPLKIKLRHNRLITFRFKLHGTVADTIREVFDKAVRTETNSSEINKYGLFQRGTKFCSNRWLDPCRTLSHYDLKPGDVLDFRTMYTLLRVQFLGPWTTVKTFIIDESKTVAELTREIGEKLEVSNPEEFSLQIQREFNGEYYQGVWLNPNKSLSEQNVDILNTTLLLRKKFFYNDVDINEFNDNEGLTRHFWQILDAIVAGTTICTIYEAIKLAALQCQIRFGDCTVPQEGFLENVYDEYLPPDYVQRFGKISGEIYKEYKALSGINSTNAKYRYILHARALKTYAFTFFKVEKVQTDGASHSIFLGISRDRIIHVDADTKEVLWSSSLFRVAQWKSLNHHLFIDYIDFAEHYSTQEVDAVCQTLWDYASKTYKRLNQPSTTTPTGRVETEESTETPGSPPLSCRMSISSASHNNNQVIGAFTNSPSTSYTPLVLSPNNDLTQSNALLRSLSTSRSMNSSNMVVSSSPSSGNVQEPLLSTSPGNISPTPPRRDTRRSYYSALGSTAIAVLNPTPQGDREHRPSSPPQVQWMTLKQRESTIKKKRAASDSEGTGEKGSTLHRRSPLYEDPNRTHINPLFDGGVSVPYHPSDEINYCLKMIRCLNCLLTSLKNQNEMADIQVMFPNKSIKTIQVDGNKTVCDLSVEIAEKVGIKNPEEFSLQSAETETWLNPYQTLRSQGLPKNSVLVFKKKFHYNDAFITHNDPVYFNLLFCQCRDAIRSGTYTCNLDEAVQLAATNLQINFGDYNPNIHQPGFLKFNDLQFFLPTEYLDFWGVTFQKLEKMIYKEHQKLRGIKEEFAKYRYLLLCRNLRTYGTAFFQVKLTAHHGKAQPKLPLDTMFIGFSRDSISFTTAKAKRVLHEYPLTHIRCWEGKPDSLKLDFGDHVQGTMMFETTEGMVISNYLSDYVDFVQKNWMSTQTFNPQIFKYPPEEFNGLCFAEPFCWENGKRVFTSSFFTDY</sequence>
<dbReference type="GO" id="GO:0098609">
    <property type="term" value="P:cell-cell adhesion"/>
    <property type="evidence" value="ECO:0007669"/>
    <property type="project" value="TreeGrafter"/>
</dbReference>
<dbReference type="GO" id="GO:0005886">
    <property type="term" value="C:plasma membrane"/>
    <property type="evidence" value="ECO:0007669"/>
    <property type="project" value="TreeGrafter"/>
</dbReference>
<feature type="compositionally biased region" description="Low complexity" evidence="1">
    <location>
        <begin position="516"/>
        <end position="533"/>
    </location>
</feature>
<dbReference type="CDD" id="cd14473">
    <property type="entry name" value="FERM_B-lobe"/>
    <property type="match status" value="2"/>
</dbReference>
<dbReference type="InterPro" id="IPR002404">
    <property type="entry name" value="IRS_PTB"/>
</dbReference>
<feature type="compositionally biased region" description="Polar residues" evidence="1">
    <location>
        <begin position="439"/>
        <end position="448"/>
    </location>
</feature>
<evidence type="ECO:0000256" key="1">
    <source>
        <dbReference type="SAM" id="MobiDB-lite"/>
    </source>
</evidence>
<dbReference type="InterPro" id="IPR000299">
    <property type="entry name" value="FERM_domain"/>
</dbReference>
<dbReference type="SUPFAM" id="SSF50729">
    <property type="entry name" value="PH domain-like"/>
    <property type="match status" value="1"/>
</dbReference>
<protein>
    <submittedName>
        <fullName evidence="3">Actin binding protein</fullName>
    </submittedName>
</protein>
<evidence type="ECO:0000313" key="3">
    <source>
        <dbReference type="EMBL" id="PRP77561.1"/>
    </source>
</evidence>
<dbReference type="STRING" id="1890364.A0A2P6N0T7"/>
<evidence type="ECO:0000259" key="2">
    <source>
        <dbReference type="PROSITE" id="PS50057"/>
    </source>
</evidence>
<organism evidence="3 4">
    <name type="scientific">Planoprotostelium fungivorum</name>
    <dbReference type="NCBI Taxonomy" id="1890364"/>
    <lineage>
        <taxon>Eukaryota</taxon>
        <taxon>Amoebozoa</taxon>
        <taxon>Evosea</taxon>
        <taxon>Variosea</taxon>
        <taxon>Cavosteliida</taxon>
        <taxon>Cavosteliaceae</taxon>
        <taxon>Planoprotostelium</taxon>
    </lineage>
</organism>
<dbReference type="InterPro" id="IPR035963">
    <property type="entry name" value="FERM_2"/>
</dbReference>
<feature type="region of interest" description="Disordered" evidence="1">
    <location>
        <begin position="439"/>
        <end position="471"/>
    </location>
</feature>
<dbReference type="InterPro" id="IPR019747">
    <property type="entry name" value="FERM_CS"/>
</dbReference>